<evidence type="ECO:0000313" key="5">
    <source>
        <dbReference type="Proteomes" id="UP000240760"/>
    </source>
</evidence>
<dbReference type="Pfam" id="PF00172">
    <property type="entry name" value="Zn_clus"/>
    <property type="match status" value="1"/>
</dbReference>
<dbReference type="PANTHER" id="PTHR47784:SF5">
    <property type="entry name" value="STEROL UPTAKE CONTROL PROTEIN 2"/>
    <property type="match status" value="1"/>
</dbReference>
<dbReference type="InterPro" id="IPR001138">
    <property type="entry name" value="Zn2Cys6_DnaBD"/>
</dbReference>
<evidence type="ECO:0000256" key="1">
    <source>
        <dbReference type="ARBA" id="ARBA00023242"/>
    </source>
</evidence>
<dbReference type="GO" id="GO:0008270">
    <property type="term" value="F:zinc ion binding"/>
    <property type="evidence" value="ECO:0007669"/>
    <property type="project" value="InterPro"/>
</dbReference>
<dbReference type="OrthoDB" id="3546279at2759"/>
<keyword evidence="1" id="KW-0539">Nucleus</keyword>
<dbReference type="PROSITE" id="PS00463">
    <property type="entry name" value="ZN2_CY6_FUNGAL_1"/>
    <property type="match status" value="1"/>
</dbReference>
<accession>A0A2T4BR65</accession>
<sequence length="417" mass="47994">MTETTLPLVGGREEASQQTQTQPPRKKHAKLFHKKSRTGCRRCRSRRVKCDEARPICSNCTRLDLECGYGPPSTTPTSEGDAVRIPAALSVENNLVESHGVLHLPETEARRKLELELFHHYMTETAPTLGTERSAQEFIGPALCRAALRSDAVLYGLCMLSALHKAYTSNFSEPQHMQHHSTYLNLALQSHHKHVARLDTDNVDDSCMVSSTLRVYAYVQLQRRDLRPYAPPIEWLRMSNTSTVVFRKALALIEKNPDSLSGKLTLEISHHLDEKRRLEHSDELLHLLRHQEPHELEEEWNDEVYHVYRRTLSCFGWVWKHRFDRHPPPGMSRRIHLFPMIVDSQFVDYVAQRRPRALVILAHYFTLLALHRDFWYVGAAGFREVRAIAAELPLAWQGMLSQPLEILQDPSLLCKIS</sequence>
<evidence type="ECO:0000256" key="2">
    <source>
        <dbReference type="SAM" id="MobiDB-lite"/>
    </source>
</evidence>
<proteinExistence type="predicted"/>
<reference evidence="4 5" key="1">
    <citation type="submission" date="2016-07" db="EMBL/GenBank/DDBJ databases">
        <title>Multiple horizontal gene transfer events from other fungi enriched the ability of initially mycotrophic Trichoderma (Ascomycota) to feed on dead plant biomass.</title>
        <authorList>
            <consortium name="DOE Joint Genome Institute"/>
            <person name="Aerts A."/>
            <person name="Atanasova L."/>
            <person name="Chenthamara K."/>
            <person name="Zhang J."/>
            <person name="Grujic M."/>
            <person name="Henrissat B."/>
            <person name="Kuo A."/>
            <person name="Salamov A."/>
            <person name="Lipzen A."/>
            <person name="Labutti K."/>
            <person name="Barry K."/>
            <person name="Miao Y."/>
            <person name="Rahimi M.J."/>
            <person name="Shen Q."/>
            <person name="Grigoriev I.V."/>
            <person name="Kubicek C.P."/>
            <person name="Druzhinina I.S."/>
        </authorList>
    </citation>
    <scope>NUCLEOTIDE SEQUENCE [LARGE SCALE GENOMIC DNA]</scope>
    <source>
        <strain evidence="4 5">ATCC 18648</strain>
    </source>
</reference>
<dbReference type="SMART" id="SM00066">
    <property type="entry name" value="GAL4"/>
    <property type="match status" value="1"/>
</dbReference>
<feature type="region of interest" description="Disordered" evidence="2">
    <location>
        <begin position="1"/>
        <end position="31"/>
    </location>
</feature>
<protein>
    <submittedName>
        <fullName evidence="4">N-terminal fungal transcription regulatory domain-containing protein</fullName>
    </submittedName>
</protein>
<gene>
    <name evidence="4" type="ORF">M440DRAFT_1473358</name>
</gene>
<dbReference type="SUPFAM" id="SSF57701">
    <property type="entry name" value="Zn2/Cys6 DNA-binding domain"/>
    <property type="match status" value="1"/>
</dbReference>
<evidence type="ECO:0000259" key="3">
    <source>
        <dbReference type="PROSITE" id="PS50048"/>
    </source>
</evidence>
<dbReference type="PANTHER" id="PTHR47784">
    <property type="entry name" value="STEROL UPTAKE CONTROL PROTEIN 2"/>
    <property type="match status" value="1"/>
</dbReference>
<dbReference type="PROSITE" id="PS50048">
    <property type="entry name" value="ZN2_CY6_FUNGAL_2"/>
    <property type="match status" value="1"/>
</dbReference>
<dbReference type="GO" id="GO:0001228">
    <property type="term" value="F:DNA-binding transcription activator activity, RNA polymerase II-specific"/>
    <property type="evidence" value="ECO:0007669"/>
    <property type="project" value="TreeGrafter"/>
</dbReference>
<feature type="domain" description="Zn(2)-C6 fungal-type" evidence="3">
    <location>
        <begin position="39"/>
        <end position="69"/>
    </location>
</feature>
<dbReference type="STRING" id="983965.A0A2T4BR65"/>
<dbReference type="AlphaFoldDB" id="A0A2T4BR65"/>
<evidence type="ECO:0000313" key="4">
    <source>
        <dbReference type="EMBL" id="PTB71766.1"/>
    </source>
</evidence>
<organism evidence="4 5">
    <name type="scientific">Trichoderma longibrachiatum ATCC 18648</name>
    <dbReference type="NCBI Taxonomy" id="983965"/>
    <lineage>
        <taxon>Eukaryota</taxon>
        <taxon>Fungi</taxon>
        <taxon>Dikarya</taxon>
        <taxon>Ascomycota</taxon>
        <taxon>Pezizomycotina</taxon>
        <taxon>Sordariomycetes</taxon>
        <taxon>Hypocreomycetidae</taxon>
        <taxon>Hypocreales</taxon>
        <taxon>Hypocreaceae</taxon>
        <taxon>Trichoderma</taxon>
    </lineage>
</organism>
<dbReference type="Gene3D" id="4.10.240.10">
    <property type="entry name" value="Zn(2)-C6 fungal-type DNA-binding domain"/>
    <property type="match status" value="1"/>
</dbReference>
<dbReference type="CDD" id="cd00067">
    <property type="entry name" value="GAL4"/>
    <property type="match status" value="1"/>
</dbReference>
<dbReference type="EMBL" id="KZ679146">
    <property type="protein sequence ID" value="PTB71766.1"/>
    <property type="molecule type" value="Genomic_DNA"/>
</dbReference>
<keyword evidence="5" id="KW-1185">Reference proteome</keyword>
<dbReference type="InterPro" id="IPR053157">
    <property type="entry name" value="Sterol_Uptake_Regulator"/>
</dbReference>
<dbReference type="InterPro" id="IPR036864">
    <property type="entry name" value="Zn2-C6_fun-type_DNA-bd_sf"/>
</dbReference>
<name>A0A2T4BR65_TRILO</name>
<dbReference type="Proteomes" id="UP000240760">
    <property type="component" value="Unassembled WGS sequence"/>
</dbReference>